<feature type="compositionally biased region" description="Basic and acidic residues" evidence="1">
    <location>
        <begin position="107"/>
        <end position="123"/>
    </location>
</feature>
<keyword evidence="4" id="KW-1185">Reference proteome</keyword>
<feature type="domain" description="C2H2-type" evidence="2">
    <location>
        <begin position="350"/>
        <end position="373"/>
    </location>
</feature>
<dbReference type="Pfam" id="PF05899">
    <property type="entry name" value="Cupin_3"/>
    <property type="match status" value="1"/>
</dbReference>
<evidence type="ECO:0000313" key="3">
    <source>
        <dbReference type="EMBL" id="KAF4120658.1"/>
    </source>
</evidence>
<dbReference type="InterPro" id="IPR011051">
    <property type="entry name" value="RmlC_Cupin_sf"/>
</dbReference>
<feature type="region of interest" description="Disordered" evidence="1">
    <location>
        <begin position="414"/>
        <end position="465"/>
    </location>
</feature>
<comment type="caution">
    <text evidence="3">The sequence shown here is derived from an EMBL/GenBank/DDBJ whole genome shotgun (WGS) entry which is preliminary data.</text>
</comment>
<sequence length="837" mass="88984">MASNPNKKVGSPLVDPQHTNSPSATASPVRASPVTSPASQQPAVKPSVMASISKNSLADSARIKALQAKWEEARKRSEMSRQSEVKQSTGANGQTPSTTNSQAEAKSQTESESGLHRVGRSSDDLEYNESDDGDDGSESGSGSEKDEGVSDILENGPPEPQPLRPSATGPSNHPTWSAADLERQRKIYQAAGELQPSKARSHKRSFAEINRDSSSSAEPPSKMSQPRVELESIVVCTSSTQATDANGEKVSLGQSDQTPPKQVVERQQSGDDAHGDVKPVRSTTLGLAYIATYKGSVVNADGKSMPVLTMTENRSYNELIDVDGRLTSARGALIPTGYKLVNSDIAPYICPVRDCQKQISNIKTLGGHFRSCHCKVTFNDNGDGTLSRIGPYTHDTWKSLPGVIVSKNPLPLNSSPPVPLQPAPLPPPPAPSPASAPRPLPSAASPSRPTPIAATATTAASTDPGRGDALRYLHSFLSSSQSTIFREDVKYMALLPIRRELPEAWLAYHGGRVLEPQLYSCSLAYIVGEEVSSPSERCHHIDVAVTGTAKNSLRLSRPCIRPPPEMPPPAKLQFSKVATCVGCRYWAQLLRKSNPCDWAHPAPGARYPSSPSTGTSRAVVSPKVVAAPRVEDRNPGGGTSSSPSGGVALESARAGHDAAAVVTAAAAATADASAAVSSSPVPRLRTSVQKSADVSMADAPSSRPENKNDGMTVMEDWEFAPGKVMDSKGRQTIAFSTSYLTGTQPISIADDVSINRVHMPPGAMHRWPADRGRLRYCEVISGKVELRMDGKSFSMGQGGVFVIRPSLACTVENRRYVEAILSCHAIENYSLVEGGDE</sequence>
<evidence type="ECO:0000259" key="2">
    <source>
        <dbReference type="PROSITE" id="PS00028"/>
    </source>
</evidence>
<proteinExistence type="predicted"/>
<feature type="region of interest" description="Disordered" evidence="1">
    <location>
        <begin position="240"/>
        <end position="278"/>
    </location>
</feature>
<dbReference type="EMBL" id="JAANYQ010000015">
    <property type="protein sequence ID" value="KAF4120658.1"/>
    <property type="molecule type" value="Genomic_DNA"/>
</dbReference>
<feature type="compositionally biased region" description="Low complexity" evidence="1">
    <location>
        <begin position="213"/>
        <end position="224"/>
    </location>
</feature>
<feature type="region of interest" description="Disordered" evidence="1">
    <location>
        <begin position="69"/>
        <end position="228"/>
    </location>
</feature>
<feature type="region of interest" description="Disordered" evidence="1">
    <location>
        <begin position="604"/>
        <end position="648"/>
    </location>
</feature>
<dbReference type="Proteomes" id="UP000749293">
    <property type="component" value="Unassembled WGS sequence"/>
</dbReference>
<feature type="compositionally biased region" description="Basic and acidic residues" evidence="1">
    <location>
        <begin position="69"/>
        <end position="84"/>
    </location>
</feature>
<feature type="compositionally biased region" description="Pro residues" evidence="1">
    <location>
        <begin position="414"/>
        <end position="440"/>
    </location>
</feature>
<feature type="compositionally biased region" description="Polar residues" evidence="1">
    <location>
        <begin position="609"/>
        <end position="618"/>
    </location>
</feature>
<dbReference type="PANTHER" id="PTHR45725:SF3">
    <property type="entry name" value="DELPHILIN"/>
    <property type="match status" value="1"/>
</dbReference>
<feature type="compositionally biased region" description="Polar residues" evidence="1">
    <location>
        <begin position="33"/>
        <end position="42"/>
    </location>
</feature>
<dbReference type="PANTHER" id="PTHR45725">
    <property type="entry name" value="FORMIN HOMOLOGY 2 FAMILY MEMBER"/>
    <property type="match status" value="1"/>
</dbReference>
<dbReference type="Gene3D" id="2.60.120.10">
    <property type="entry name" value="Jelly Rolls"/>
    <property type="match status" value="1"/>
</dbReference>
<gene>
    <name evidence="3" type="ORF">GMORB2_2661</name>
</gene>
<feature type="compositionally biased region" description="Polar residues" evidence="1">
    <location>
        <begin position="17"/>
        <end position="26"/>
    </location>
</feature>
<evidence type="ECO:0000313" key="4">
    <source>
        <dbReference type="Proteomes" id="UP000749293"/>
    </source>
</evidence>
<organism evidence="3 4">
    <name type="scientific">Geosmithia morbida</name>
    <dbReference type="NCBI Taxonomy" id="1094350"/>
    <lineage>
        <taxon>Eukaryota</taxon>
        <taxon>Fungi</taxon>
        <taxon>Dikarya</taxon>
        <taxon>Ascomycota</taxon>
        <taxon>Pezizomycotina</taxon>
        <taxon>Sordariomycetes</taxon>
        <taxon>Hypocreomycetidae</taxon>
        <taxon>Hypocreales</taxon>
        <taxon>Bionectriaceae</taxon>
        <taxon>Geosmithia</taxon>
    </lineage>
</organism>
<accession>A0A9P4YS10</accession>
<name>A0A9P4YS10_9HYPO</name>
<evidence type="ECO:0000256" key="1">
    <source>
        <dbReference type="SAM" id="MobiDB-lite"/>
    </source>
</evidence>
<dbReference type="PROSITE" id="PS00028">
    <property type="entry name" value="ZINC_FINGER_C2H2_1"/>
    <property type="match status" value="1"/>
</dbReference>
<feature type="compositionally biased region" description="Basic and acidic residues" evidence="1">
    <location>
        <begin position="268"/>
        <end position="278"/>
    </location>
</feature>
<dbReference type="InterPro" id="IPR014710">
    <property type="entry name" value="RmlC-like_jellyroll"/>
</dbReference>
<feature type="compositionally biased region" description="Low complexity" evidence="1">
    <location>
        <begin position="672"/>
        <end position="682"/>
    </location>
</feature>
<dbReference type="SUPFAM" id="SSF51182">
    <property type="entry name" value="RmlC-like cupins"/>
    <property type="match status" value="1"/>
</dbReference>
<protein>
    <submittedName>
        <fullName evidence="3">Serine esterase (DUF676)</fullName>
    </submittedName>
</protein>
<dbReference type="InterPro" id="IPR008579">
    <property type="entry name" value="UGlyAH_Cupin_dom"/>
</dbReference>
<feature type="compositionally biased region" description="Acidic residues" evidence="1">
    <location>
        <begin position="124"/>
        <end position="137"/>
    </location>
</feature>
<dbReference type="InterPro" id="IPR051425">
    <property type="entry name" value="Formin_Homology"/>
</dbReference>
<dbReference type="GeneID" id="55968891"/>
<feature type="region of interest" description="Disordered" evidence="1">
    <location>
        <begin position="1"/>
        <end position="49"/>
    </location>
</feature>
<feature type="region of interest" description="Disordered" evidence="1">
    <location>
        <begin position="672"/>
        <end position="709"/>
    </location>
</feature>
<feature type="compositionally biased region" description="Low complexity" evidence="1">
    <location>
        <begin position="441"/>
        <end position="464"/>
    </location>
</feature>
<dbReference type="InterPro" id="IPR013087">
    <property type="entry name" value="Znf_C2H2_type"/>
</dbReference>
<feature type="compositionally biased region" description="Polar residues" evidence="1">
    <location>
        <begin position="85"/>
        <end position="106"/>
    </location>
</feature>
<dbReference type="OrthoDB" id="3545073at2759"/>
<reference evidence="3" key="1">
    <citation type="submission" date="2020-03" db="EMBL/GenBank/DDBJ databases">
        <title>Site-based positive gene gene selection in Geosmithia morbida across the United States reveals a broad range of putative effectors and factors for local host and environmental adapation.</title>
        <authorList>
            <person name="Onufrak A."/>
            <person name="Murdoch R.W."/>
            <person name="Gazis R."/>
            <person name="Huff M."/>
            <person name="Staton M."/>
            <person name="Klingeman W."/>
            <person name="Hadziabdic D."/>
        </authorList>
    </citation>
    <scope>NUCLEOTIDE SEQUENCE</scope>
    <source>
        <strain evidence="3">1262</strain>
    </source>
</reference>
<dbReference type="RefSeq" id="XP_035319310.1">
    <property type="nucleotide sequence ID" value="XM_035464640.1"/>
</dbReference>
<dbReference type="AlphaFoldDB" id="A0A9P4YS10"/>